<reference evidence="3 4" key="1">
    <citation type="submission" date="2018-08" db="EMBL/GenBank/DDBJ databases">
        <title>A genome reference for cultivated species of the human gut microbiota.</title>
        <authorList>
            <person name="Zou Y."/>
            <person name="Xue W."/>
            <person name="Luo G."/>
        </authorList>
    </citation>
    <scope>NUCLEOTIDE SEQUENCE [LARGE SCALE GENOMIC DNA]</scope>
    <source>
        <strain evidence="2 4">AF46-2NS</strain>
        <strain evidence="1 3">OM06-11</strain>
    </source>
</reference>
<dbReference type="RefSeq" id="WP_117729230.1">
    <property type="nucleotide sequence ID" value="NZ_CATKVV010000005.1"/>
</dbReference>
<sequence>MAAKQNTPTLVRGVLQKLKVRIGQSGNLNMEEAYGSNSISYTLRDYNASSATFQMVGTHGKYVPIVAIREGFNLYASIGYTNMGKKKKSAVSSVSFQVFDMERLLFRAEWTEEPKDDMPHPQPHWHFHPYSQSGMKEEEQPKKFEETLQGSFLNTLDTDAKSEKIDIADMHLAMDYNIASAPYEKSWDETRVQEWAFKTIDTLFEELDFVISKGHKA</sequence>
<evidence type="ECO:0000313" key="1">
    <source>
        <dbReference type="EMBL" id="RGN05048.1"/>
    </source>
</evidence>
<evidence type="ECO:0000313" key="4">
    <source>
        <dbReference type="Proteomes" id="UP000286211"/>
    </source>
</evidence>
<dbReference type="Proteomes" id="UP000286211">
    <property type="component" value="Unassembled WGS sequence"/>
</dbReference>
<dbReference type="EMBL" id="QRNB01000090">
    <property type="protein sequence ID" value="RHK08522.1"/>
    <property type="molecule type" value="Genomic_DNA"/>
</dbReference>
<comment type="caution">
    <text evidence="2">The sequence shown here is derived from an EMBL/GenBank/DDBJ whole genome shotgun (WGS) entry which is preliminary data.</text>
</comment>
<proteinExistence type="predicted"/>
<name>A0A3E5A793_9BACT</name>
<organism evidence="2 4">
    <name type="scientific">Segatella copri</name>
    <dbReference type="NCBI Taxonomy" id="165179"/>
    <lineage>
        <taxon>Bacteria</taxon>
        <taxon>Pseudomonadati</taxon>
        <taxon>Bacteroidota</taxon>
        <taxon>Bacteroidia</taxon>
        <taxon>Bacteroidales</taxon>
        <taxon>Prevotellaceae</taxon>
        <taxon>Segatella</taxon>
    </lineage>
</organism>
<dbReference type="Proteomes" id="UP000261245">
    <property type="component" value="Unassembled WGS sequence"/>
</dbReference>
<protein>
    <submittedName>
        <fullName evidence="2">Uncharacterized protein</fullName>
    </submittedName>
</protein>
<dbReference type="AlphaFoldDB" id="A0A3E5A793"/>
<evidence type="ECO:0000313" key="3">
    <source>
        <dbReference type="Proteomes" id="UP000261245"/>
    </source>
</evidence>
<gene>
    <name evidence="2" type="ORF">DW079_12950</name>
    <name evidence="1" type="ORF">DXB80_12800</name>
</gene>
<accession>A0A3E5A793</accession>
<dbReference type="EMBL" id="QSUC01000047">
    <property type="protein sequence ID" value="RGN05048.1"/>
    <property type="molecule type" value="Genomic_DNA"/>
</dbReference>
<evidence type="ECO:0000313" key="2">
    <source>
        <dbReference type="EMBL" id="RHK08522.1"/>
    </source>
</evidence>